<dbReference type="InterPro" id="IPR050351">
    <property type="entry name" value="BphY/WalK/GraS-like"/>
</dbReference>
<dbReference type="Pfam" id="PF00512">
    <property type="entry name" value="HisKA"/>
    <property type="match status" value="1"/>
</dbReference>
<dbReference type="PROSITE" id="PS50109">
    <property type="entry name" value="HIS_KIN"/>
    <property type="match status" value="1"/>
</dbReference>
<dbReference type="InterPro" id="IPR003661">
    <property type="entry name" value="HisK_dim/P_dom"/>
</dbReference>
<evidence type="ECO:0000259" key="17">
    <source>
        <dbReference type="PROSITE" id="PS50113"/>
    </source>
</evidence>
<keyword evidence="6" id="KW-0808">Transferase</keyword>
<dbReference type="InterPro" id="IPR000700">
    <property type="entry name" value="PAS-assoc_C"/>
</dbReference>
<dbReference type="PROSITE" id="PS50113">
    <property type="entry name" value="PAC"/>
    <property type="match status" value="1"/>
</dbReference>
<dbReference type="SUPFAM" id="SSF55874">
    <property type="entry name" value="ATPase domain of HSP90 chaperone/DNA topoisomerase II/histidine kinase"/>
    <property type="match status" value="1"/>
</dbReference>
<dbReference type="InterPro" id="IPR000014">
    <property type="entry name" value="PAS"/>
</dbReference>
<evidence type="ECO:0000256" key="3">
    <source>
        <dbReference type="ARBA" id="ARBA00012438"/>
    </source>
</evidence>
<gene>
    <name evidence="18" type="ORF">GPEL0_01r0033</name>
</gene>
<dbReference type="NCBIfam" id="TIGR00229">
    <property type="entry name" value="sensory_box"/>
    <property type="match status" value="1"/>
</dbReference>
<keyword evidence="9 18" id="KW-0418">Kinase</keyword>
<dbReference type="Pfam" id="PF02518">
    <property type="entry name" value="HATPase_c"/>
    <property type="match status" value="1"/>
</dbReference>
<evidence type="ECO:0000256" key="8">
    <source>
        <dbReference type="ARBA" id="ARBA00022741"/>
    </source>
</evidence>
<dbReference type="InterPro" id="IPR013656">
    <property type="entry name" value="PAS_4"/>
</dbReference>
<evidence type="ECO:0000256" key="6">
    <source>
        <dbReference type="ARBA" id="ARBA00022679"/>
    </source>
</evidence>
<dbReference type="SMART" id="SM00388">
    <property type="entry name" value="HisKA"/>
    <property type="match status" value="1"/>
</dbReference>
<reference evidence="19" key="2">
    <citation type="submission" date="2017-05" db="EMBL/GenBank/DDBJ databases">
        <title>Draft genome sequence of Geobacter pelophilus, a iron(III)-reducing bacteria.</title>
        <authorList>
            <person name="Aoyagi T."/>
            <person name="Koike H."/>
            <person name="Morita T."/>
            <person name="Sato Y."/>
            <person name="Habe H."/>
            <person name="Hori T."/>
        </authorList>
    </citation>
    <scope>NUCLEOTIDE SEQUENCE [LARGE SCALE GENOMIC DNA]</scope>
    <source>
        <strain evidence="19">Drf2</strain>
    </source>
</reference>
<keyword evidence="11 14" id="KW-1133">Transmembrane helix</keyword>
<evidence type="ECO:0000256" key="12">
    <source>
        <dbReference type="ARBA" id="ARBA00023012"/>
    </source>
</evidence>
<dbReference type="SMART" id="SM00387">
    <property type="entry name" value="HATPase_c"/>
    <property type="match status" value="1"/>
</dbReference>
<evidence type="ECO:0000313" key="18">
    <source>
        <dbReference type="EMBL" id="GAW65246.1"/>
    </source>
</evidence>
<evidence type="ECO:0000256" key="1">
    <source>
        <dbReference type="ARBA" id="ARBA00000085"/>
    </source>
</evidence>
<evidence type="ECO:0000313" key="19">
    <source>
        <dbReference type="Proteomes" id="UP000194153"/>
    </source>
</evidence>
<dbReference type="InterPro" id="IPR004358">
    <property type="entry name" value="Sig_transdc_His_kin-like_C"/>
</dbReference>
<evidence type="ECO:0000259" key="15">
    <source>
        <dbReference type="PROSITE" id="PS50109"/>
    </source>
</evidence>
<dbReference type="EC" id="2.7.13.3" evidence="3"/>
<keyword evidence="13 14" id="KW-0472">Membrane</keyword>
<comment type="catalytic activity">
    <reaction evidence="1">
        <text>ATP + protein L-histidine = ADP + protein N-phospho-L-histidine.</text>
        <dbReference type="EC" id="2.7.13.3"/>
    </reaction>
</comment>
<dbReference type="InterPro" id="IPR036890">
    <property type="entry name" value="HATPase_C_sf"/>
</dbReference>
<evidence type="ECO:0000256" key="5">
    <source>
        <dbReference type="ARBA" id="ARBA00022553"/>
    </source>
</evidence>
<evidence type="ECO:0000256" key="9">
    <source>
        <dbReference type="ARBA" id="ARBA00022777"/>
    </source>
</evidence>
<evidence type="ECO:0000256" key="2">
    <source>
        <dbReference type="ARBA" id="ARBA00004651"/>
    </source>
</evidence>
<dbReference type="PANTHER" id="PTHR42878:SF7">
    <property type="entry name" value="SENSOR HISTIDINE KINASE GLRK"/>
    <property type="match status" value="1"/>
</dbReference>
<sequence length="600" mass="66486">MKRPVGQREDVRLPASKISVVVLFSAVSIALVMMAASHLMLGQIREEAVRQATRQQESSMSAMWEQMARRGRNFRIEDGKLYVGDYYVLNGDNEIPDRIFAITGSRATIFMGNVRVATNIMRSDGTRAIGTRMIGPAYQAIFREGTRYRGEADILGTPYFTAYDPIRDMHGKIIGALFVGVKQSEYLASYDRINLKIRAISVMLGMFFVLLAVLLVQVRKRSENALQQQLAFQQLLLDTIPSPIFSKDAQGRYNLCNKAFQDYVGAPREELLGKSVFDLWPGELAEQYQKMDQAIMESSGTQIYESQVRYADGTLRDVLFHKASFRDEKGMPGGLVGVILDITERKEAEMENSRLAAQMHQSRMVESLMIQLNHDLNTPLTPLFALLPMIKKQVDDPGLQRMLEICQQCANQIKGLAEKSLDLVRISSGHPQLIPVRLAATAEYALGEVADSLMQRGVACNNEIPADLCVRGSAEQLTLLFKNLLGNAARYASTNGEIKLGAALMDGMVQVWVQDDGEGLDQQHLALVFNEFFKADVARHDVSTQGLGLAICKRIIANHDGRIWAESPGKGLGTTIFFTLNATGAAPEEAKPEQPGSSQV</sequence>
<dbReference type="SMART" id="SM00091">
    <property type="entry name" value="PAS"/>
    <property type="match status" value="1"/>
</dbReference>
<dbReference type="SUPFAM" id="SSF103190">
    <property type="entry name" value="Sensory domain-like"/>
    <property type="match status" value="1"/>
</dbReference>
<keyword evidence="4" id="KW-1003">Cell membrane</keyword>
<evidence type="ECO:0000256" key="13">
    <source>
        <dbReference type="ARBA" id="ARBA00023136"/>
    </source>
</evidence>
<dbReference type="PRINTS" id="PR00344">
    <property type="entry name" value="BCTRLSENSOR"/>
</dbReference>
<dbReference type="InterPro" id="IPR035965">
    <property type="entry name" value="PAS-like_dom_sf"/>
</dbReference>
<accession>A0ABQ0MDP6</accession>
<evidence type="ECO:0000256" key="7">
    <source>
        <dbReference type="ARBA" id="ARBA00022692"/>
    </source>
</evidence>
<comment type="subcellular location">
    <subcellularLocation>
        <location evidence="2">Cell membrane</location>
        <topology evidence="2">Multi-pass membrane protein</topology>
    </subcellularLocation>
</comment>
<dbReference type="InterPro" id="IPR003594">
    <property type="entry name" value="HATPase_dom"/>
</dbReference>
<dbReference type="InterPro" id="IPR036097">
    <property type="entry name" value="HisK_dim/P_sf"/>
</dbReference>
<dbReference type="CDD" id="cd00130">
    <property type="entry name" value="PAS"/>
    <property type="match status" value="1"/>
</dbReference>
<feature type="transmembrane region" description="Helical" evidence="14">
    <location>
        <begin position="199"/>
        <end position="218"/>
    </location>
</feature>
<dbReference type="Proteomes" id="UP000194153">
    <property type="component" value="Unassembled WGS sequence"/>
</dbReference>
<reference evidence="18 19" key="1">
    <citation type="submission" date="2017-04" db="EMBL/GenBank/DDBJ databases">
        <authorList>
            <consortium name="Geobacter pelophilus Genome Sequencing"/>
            <person name="Aoyagi T."/>
            <person name="Koike H."/>
            <person name="Hori T."/>
        </authorList>
    </citation>
    <scope>NUCLEOTIDE SEQUENCE [LARGE SCALE GENOMIC DNA]</scope>
    <source>
        <strain evidence="18 19">Drf2</strain>
    </source>
</reference>
<dbReference type="PROSITE" id="PS50112">
    <property type="entry name" value="PAS"/>
    <property type="match status" value="1"/>
</dbReference>
<dbReference type="InterPro" id="IPR033463">
    <property type="entry name" value="sCache_3"/>
</dbReference>
<name>A0ABQ0MDP6_9BACT</name>
<dbReference type="PANTHER" id="PTHR42878">
    <property type="entry name" value="TWO-COMPONENT HISTIDINE KINASE"/>
    <property type="match status" value="1"/>
</dbReference>
<evidence type="ECO:0000256" key="11">
    <source>
        <dbReference type="ARBA" id="ARBA00022989"/>
    </source>
</evidence>
<dbReference type="SUPFAM" id="SSF55785">
    <property type="entry name" value="PYP-like sensor domain (PAS domain)"/>
    <property type="match status" value="1"/>
</dbReference>
<dbReference type="GO" id="GO:0016301">
    <property type="term" value="F:kinase activity"/>
    <property type="evidence" value="ECO:0007669"/>
    <property type="project" value="UniProtKB-KW"/>
</dbReference>
<dbReference type="Gene3D" id="3.30.450.20">
    <property type="entry name" value="PAS domain"/>
    <property type="match status" value="1"/>
</dbReference>
<dbReference type="InterPro" id="IPR005467">
    <property type="entry name" value="His_kinase_dom"/>
</dbReference>
<protein>
    <recommendedName>
        <fullName evidence="3">histidine kinase</fullName>
        <ecNumber evidence="3">2.7.13.3</ecNumber>
    </recommendedName>
</protein>
<evidence type="ECO:0000256" key="10">
    <source>
        <dbReference type="ARBA" id="ARBA00022840"/>
    </source>
</evidence>
<evidence type="ECO:0000256" key="4">
    <source>
        <dbReference type="ARBA" id="ARBA00022475"/>
    </source>
</evidence>
<feature type="transmembrane region" description="Helical" evidence="14">
    <location>
        <begin position="20"/>
        <end position="41"/>
    </location>
</feature>
<dbReference type="EMBL" id="BDQG01000001">
    <property type="protein sequence ID" value="GAW65246.1"/>
    <property type="molecule type" value="Genomic_DNA"/>
</dbReference>
<dbReference type="Gene3D" id="1.10.287.130">
    <property type="match status" value="1"/>
</dbReference>
<dbReference type="CDD" id="cd00082">
    <property type="entry name" value="HisKA"/>
    <property type="match status" value="1"/>
</dbReference>
<keyword evidence="8" id="KW-0547">Nucleotide-binding</keyword>
<feature type="domain" description="Histidine kinase" evidence="15">
    <location>
        <begin position="371"/>
        <end position="584"/>
    </location>
</feature>
<organism evidence="18 19">
    <name type="scientific">Geoanaerobacter pelophilus</name>
    <dbReference type="NCBI Taxonomy" id="60036"/>
    <lineage>
        <taxon>Bacteria</taxon>
        <taxon>Pseudomonadati</taxon>
        <taxon>Thermodesulfobacteriota</taxon>
        <taxon>Desulfuromonadia</taxon>
        <taxon>Geobacterales</taxon>
        <taxon>Geobacteraceae</taxon>
        <taxon>Geoanaerobacter</taxon>
    </lineage>
</organism>
<proteinExistence type="predicted"/>
<evidence type="ECO:0000256" key="14">
    <source>
        <dbReference type="SAM" id="Phobius"/>
    </source>
</evidence>
<comment type="caution">
    <text evidence="18">The sequence shown here is derived from an EMBL/GenBank/DDBJ whole genome shotgun (WGS) entry which is preliminary data.</text>
</comment>
<dbReference type="SUPFAM" id="SSF47384">
    <property type="entry name" value="Homodimeric domain of signal transducing histidine kinase"/>
    <property type="match status" value="1"/>
</dbReference>
<dbReference type="Pfam" id="PF08448">
    <property type="entry name" value="PAS_4"/>
    <property type="match status" value="1"/>
</dbReference>
<feature type="domain" description="PAC" evidence="17">
    <location>
        <begin position="302"/>
        <end position="354"/>
    </location>
</feature>
<dbReference type="InterPro" id="IPR029151">
    <property type="entry name" value="Sensor-like_sf"/>
</dbReference>
<keyword evidence="7 14" id="KW-0812">Transmembrane</keyword>
<evidence type="ECO:0000259" key="16">
    <source>
        <dbReference type="PROSITE" id="PS50112"/>
    </source>
</evidence>
<dbReference type="Pfam" id="PF17202">
    <property type="entry name" value="sCache_3_3"/>
    <property type="match status" value="1"/>
</dbReference>
<keyword evidence="5" id="KW-0597">Phosphoprotein</keyword>
<keyword evidence="19" id="KW-1185">Reference proteome</keyword>
<feature type="domain" description="PAS" evidence="16">
    <location>
        <begin position="236"/>
        <end position="299"/>
    </location>
</feature>
<keyword evidence="12" id="KW-0902">Two-component regulatory system</keyword>
<keyword evidence="10" id="KW-0067">ATP-binding</keyword>
<dbReference type="Gene3D" id="3.30.565.10">
    <property type="entry name" value="Histidine kinase-like ATPase, C-terminal domain"/>
    <property type="match status" value="1"/>
</dbReference>